<dbReference type="InterPro" id="IPR029058">
    <property type="entry name" value="AB_hydrolase_fold"/>
</dbReference>
<keyword evidence="2" id="KW-0732">Signal</keyword>
<protein>
    <recommendedName>
        <fullName evidence="3">PE-PPE domain-containing protein</fullName>
    </recommendedName>
</protein>
<feature type="signal peptide" evidence="2">
    <location>
        <begin position="1"/>
        <end position="29"/>
    </location>
</feature>
<gene>
    <name evidence="4" type="ORF">MPSYJ_20330</name>
</gene>
<evidence type="ECO:0000313" key="4">
    <source>
        <dbReference type="EMBL" id="BBX68572.1"/>
    </source>
</evidence>
<reference evidence="4 5" key="1">
    <citation type="journal article" date="2019" name="Emerg. Microbes Infect.">
        <title>Comprehensive subspecies identification of 175 nontuberculous mycobacteria species based on 7547 genomic profiles.</title>
        <authorList>
            <person name="Matsumoto Y."/>
            <person name="Kinjo T."/>
            <person name="Motooka D."/>
            <person name="Nabeya D."/>
            <person name="Jung N."/>
            <person name="Uechi K."/>
            <person name="Horii T."/>
            <person name="Iida T."/>
            <person name="Fujita J."/>
            <person name="Nakamura S."/>
        </authorList>
    </citation>
    <scope>NUCLEOTIDE SEQUENCE [LARGE SCALE GENOMIC DNA]</scope>
    <source>
        <strain evidence="4 5">JCM 13323</strain>
    </source>
</reference>
<dbReference type="EMBL" id="AP022574">
    <property type="protein sequence ID" value="BBX68572.1"/>
    <property type="molecule type" value="Genomic_DNA"/>
</dbReference>
<dbReference type="Gene3D" id="3.40.50.1820">
    <property type="entry name" value="alpha/beta hydrolase"/>
    <property type="match status" value="1"/>
</dbReference>
<evidence type="ECO:0000313" key="5">
    <source>
        <dbReference type="Proteomes" id="UP000466514"/>
    </source>
</evidence>
<evidence type="ECO:0000256" key="1">
    <source>
        <dbReference type="SAM" id="MobiDB-lite"/>
    </source>
</evidence>
<sequence length="492" mass="51841">MNAVVRSLSALVLVTGVAVLAVSSTLVSAAVTLTATTTALVMGGSFHPLMEPRDSPAFVAAYLDNAVDQHLDPAFAAAGPVTNAVAVYGPEDFFPIGRLTFDKSVAAGRANLDRCIAAAPDCVFNPDVGSVAPRVDDTFLVFGYSQSAVIASLTKRDLIEAYRPGDPSLSFMLVANPMRPNGGILMRFAGWPTIPILGVSFDGASPTDSADLGDGQYAYPTVDIVRQYDALGGDFPLRPLNLLATLNALVGYGLQHGETVDVPFGDATYQGREGDTTYYMITADIVPLLEPLAPFIPAPILRAVDAPLRVLIENAYDRDIGPGTPTRARWWPVHHVARLARDLLRSVPVAVDNLVEGFGGRRILGTNAPGPFGVGKPDLPPASEVASESVDTETTPQREHVAQKRLSRQEETDKVMRTEMPDDVESASPEPDLEREDTTNATEPQKANDTDHSDPAPAADTADPAPAADTADPAPAADTADPAPAADTADAA</sequence>
<dbReference type="InterPro" id="IPR013228">
    <property type="entry name" value="PE-PPE_C"/>
</dbReference>
<accession>A0A7I7M9V3</accession>
<name>A0A7I7M9V3_9MYCO</name>
<dbReference type="KEGG" id="mpsc:MPSYJ_20330"/>
<evidence type="ECO:0000256" key="2">
    <source>
        <dbReference type="SAM" id="SignalP"/>
    </source>
</evidence>
<evidence type="ECO:0000259" key="3">
    <source>
        <dbReference type="Pfam" id="PF08237"/>
    </source>
</evidence>
<dbReference type="Proteomes" id="UP000466514">
    <property type="component" value="Chromosome"/>
</dbReference>
<dbReference type="Pfam" id="PF08237">
    <property type="entry name" value="PE-PPE"/>
    <property type="match status" value="1"/>
</dbReference>
<feature type="region of interest" description="Disordered" evidence="1">
    <location>
        <begin position="367"/>
        <end position="492"/>
    </location>
</feature>
<feature type="chain" id="PRO_5029860127" description="PE-PPE domain-containing protein" evidence="2">
    <location>
        <begin position="30"/>
        <end position="492"/>
    </location>
</feature>
<keyword evidence="5" id="KW-1185">Reference proteome</keyword>
<feature type="compositionally biased region" description="Acidic residues" evidence="1">
    <location>
        <begin position="421"/>
        <end position="435"/>
    </location>
</feature>
<feature type="compositionally biased region" description="Basic and acidic residues" evidence="1">
    <location>
        <begin position="396"/>
        <end position="420"/>
    </location>
</feature>
<organism evidence="4 5">
    <name type="scientific">Mycolicibacterium psychrotolerans</name>
    <dbReference type="NCBI Taxonomy" id="216929"/>
    <lineage>
        <taxon>Bacteria</taxon>
        <taxon>Bacillati</taxon>
        <taxon>Actinomycetota</taxon>
        <taxon>Actinomycetes</taxon>
        <taxon>Mycobacteriales</taxon>
        <taxon>Mycobacteriaceae</taxon>
        <taxon>Mycolicibacterium</taxon>
    </lineage>
</organism>
<proteinExistence type="predicted"/>
<dbReference type="AlphaFoldDB" id="A0A7I7M9V3"/>
<feature type="domain" description="PE-PPE" evidence="3">
    <location>
        <begin position="81"/>
        <end position="317"/>
    </location>
</feature>
<feature type="compositionally biased region" description="Low complexity" evidence="1">
    <location>
        <begin position="455"/>
        <end position="492"/>
    </location>
</feature>
<dbReference type="RefSeq" id="WP_163721969.1">
    <property type="nucleotide sequence ID" value="NZ_AP022574.1"/>
</dbReference>